<reference evidence="2" key="1">
    <citation type="submission" date="2022-07" db="EMBL/GenBank/DDBJ databases">
        <title>Phylogenomic reconstructions and comparative analyses of Kickxellomycotina fungi.</title>
        <authorList>
            <person name="Reynolds N.K."/>
            <person name="Stajich J.E."/>
            <person name="Barry K."/>
            <person name="Grigoriev I.V."/>
            <person name="Crous P."/>
            <person name="Smith M.E."/>
        </authorList>
    </citation>
    <scope>NUCLEOTIDE SEQUENCE</scope>
    <source>
        <strain evidence="2">RSA 1196</strain>
    </source>
</reference>
<name>A0A9W8APF0_9FUNG</name>
<organism evidence="2 3">
    <name type="scientific">Dispira parvispora</name>
    <dbReference type="NCBI Taxonomy" id="1520584"/>
    <lineage>
        <taxon>Eukaryota</taxon>
        <taxon>Fungi</taxon>
        <taxon>Fungi incertae sedis</taxon>
        <taxon>Zoopagomycota</taxon>
        <taxon>Kickxellomycotina</taxon>
        <taxon>Dimargaritomycetes</taxon>
        <taxon>Dimargaritales</taxon>
        <taxon>Dimargaritaceae</taxon>
        <taxon>Dispira</taxon>
    </lineage>
</organism>
<proteinExistence type="predicted"/>
<feature type="transmembrane region" description="Helical" evidence="1">
    <location>
        <begin position="20"/>
        <end position="38"/>
    </location>
</feature>
<keyword evidence="1" id="KW-1133">Transmembrane helix</keyword>
<protein>
    <submittedName>
        <fullName evidence="2">Uncharacterized protein</fullName>
    </submittedName>
</protein>
<dbReference type="AlphaFoldDB" id="A0A9W8APF0"/>
<accession>A0A9W8APF0</accession>
<sequence>MLCIGVFVPRTDGLFSMAQIYYVTTWLAVLAACAFVGIKDHSYEFINWPKLVPYPYKPTKFRRRVYQKNKQGSDALKTKTE</sequence>
<keyword evidence="1" id="KW-0812">Transmembrane</keyword>
<evidence type="ECO:0000313" key="2">
    <source>
        <dbReference type="EMBL" id="KAJ1960381.1"/>
    </source>
</evidence>
<dbReference type="EMBL" id="JANBPY010001355">
    <property type="protein sequence ID" value="KAJ1960381.1"/>
    <property type="molecule type" value="Genomic_DNA"/>
</dbReference>
<evidence type="ECO:0000256" key="1">
    <source>
        <dbReference type="SAM" id="Phobius"/>
    </source>
</evidence>
<comment type="caution">
    <text evidence="2">The sequence shown here is derived from an EMBL/GenBank/DDBJ whole genome shotgun (WGS) entry which is preliminary data.</text>
</comment>
<keyword evidence="1" id="KW-0472">Membrane</keyword>
<dbReference type="Proteomes" id="UP001150925">
    <property type="component" value="Unassembled WGS sequence"/>
</dbReference>
<evidence type="ECO:0000313" key="3">
    <source>
        <dbReference type="Proteomes" id="UP001150925"/>
    </source>
</evidence>
<gene>
    <name evidence="2" type="ORF">IWQ62_004253</name>
</gene>
<keyword evidence="3" id="KW-1185">Reference proteome</keyword>